<reference evidence="1" key="1">
    <citation type="submission" date="2018-02" db="EMBL/GenBank/DDBJ databases">
        <title>Rhizophora mucronata_Transcriptome.</title>
        <authorList>
            <person name="Meera S.P."/>
            <person name="Sreeshan A."/>
            <person name="Augustine A."/>
        </authorList>
    </citation>
    <scope>NUCLEOTIDE SEQUENCE</scope>
    <source>
        <tissue evidence="1">Leaf</tissue>
    </source>
</reference>
<dbReference type="AlphaFoldDB" id="A0A2P2QZ84"/>
<name>A0A2P2QZ84_RHIMU</name>
<dbReference type="EMBL" id="GGEC01091773">
    <property type="protein sequence ID" value="MBX72257.1"/>
    <property type="molecule type" value="Transcribed_RNA"/>
</dbReference>
<organism evidence="1">
    <name type="scientific">Rhizophora mucronata</name>
    <name type="common">Asiatic mangrove</name>
    <dbReference type="NCBI Taxonomy" id="61149"/>
    <lineage>
        <taxon>Eukaryota</taxon>
        <taxon>Viridiplantae</taxon>
        <taxon>Streptophyta</taxon>
        <taxon>Embryophyta</taxon>
        <taxon>Tracheophyta</taxon>
        <taxon>Spermatophyta</taxon>
        <taxon>Magnoliopsida</taxon>
        <taxon>eudicotyledons</taxon>
        <taxon>Gunneridae</taxon>
        <taxon>Pentapetalae</taxon>
        <taxon>rosids</taxon>
        <taxon>fabids</taxon>
        <taxon>Malpighiales</taxon>
        <taxon>Rhizophoraceae</taxon>
        <taxon>Rhizophora</taxon>
    </lineage>
</organism>
<evidence type="ECO:0000313" key="1">
    <source>
        <dbReference type="EMBL" id="MBX72257.1"/>
    </source>
</evidence>
<proteinExistence type="predicted"/>
<sequence length="24" mass="2548">MHPAKLLLGDGVWASSSVPMLPIK</sequence>
<protein>
    <submittedName>
        <fullName evidence="1">Uncharacterized protein</fullName>
    </submittedName>
</protein>
<accession>A0A2P2QZ84</accession>